<proteinExistence type="predicted"/>
<evidence type="ECO:0000313" key="1">
    <source>
        <dbReference type="EMBL" id="SFE69974.1"/>
    </source>
</evidence>
<dbReference type="Proteomes" id="UP000198964">
    <property type="component" value="Unassembled WGS sequence"/>
</dbReference>
<name>A0A1I2CP09_9BACT</name>
<sequence>MKKYVIITIAILLVGCTSSSHKDINLKGRWYYFDKNYKEIHANDSLALFFDFKDPLSEFYYQLSYQVKNDSFYTIPVNPEKYLREYKPFFRGVITDFSPNQFVLKTDSSEVTYYKLDDSQEVFYEGLLQYAYGRRDSLNFMRWAKYHEGYQNRARAYYQAHPELMDKGGKK</sequence>
<dbReference type="STRING" id="655355.SAMN05216283_101788"/>
<organism evidence="1 2">
    <name type="scientific">Sunxiuqinia elliptica</name>
    <dbReference type="NCBI Taxonomy" id="655355"/>
    <lineage>
        <taxon>Bacteria</taxon>
        <taxon>Pseudomonadati</taxon>
        <taxon>Bacteroidota</taxon>
        <taxon>Bacteroidia</taxon>
        <taxon>Marinilabiliales</taxon>
        <taxon>Prolixibacteraceae</taxon>
        <taxon>Sunxiuqinia</taxon>
    </lineage>
</organism>
<dbReference type="PROSITE" id="PS51257">
    <property type="entry name" value="PROKAR_LIPOPROTEIN"/>
    <property type="match status" value="1"/>
</dbReference>
<dbReference type="AlphaFoldDB" id="A0A1I2CP09"/>
<dbReference type="EMBL" id="FONW01000001">
    <property type="protein sequence ID" value="SFE69974.1"/>
    <property type="molecule type" value="Genomic_DNA"/>
</dbReference>
<keyword evidence="2" id="KW-1185">Reference proteome</keyword>
<protein>
    <recommendedName>
        <fullName evidence="3">Lipoprotein</fullName>
    </recommendedName>
</protein>
<evidence type="ECO:0008006" key="3">
    <source>
        <dbReference type="Google" id="ProtNLM"/>
    </source>
</evidence>
<reference evidence="1 2" key="1">
    <citation type="submission" date="2016-10" db="EMBL/GenBank/DDBJ databases">
        <authorList>
            <person name="de Groot N.N."/>
        </authorList>
    </citation>
    <scope>NUCLEOTIDE SEQUENCE [LARGE SCALE GENOMIC DNA]</scope>
    <source>
        <strain evidence="1 2">CGMCC 1.9156</strain>
    </source>
</reference>
<dbReference type="RefSeq" id="WP_093918493.1">
    <property type="nucleotide sequence ID" value="NZ_FONW01000001.1"/>
</dbReference>
<evidence type="ECO:0000313" key="2">
    <source>
        <dbReference type="Proteomes" id="UP000198964"/>
    </source>
</evidence>
<accession>A0A1I2CP09</accession>
<gene>
    <name evidence="1" type="ORF">SAMN05216283_101788</name>
</gene>